<proteinExistence type="predicted"/>
<keyword evidence="2" id="KW-1185">Reference proteome</keyword>
<dbReference type="OrthoDB" id="608866at2759"/>
<dbReference type="Proteomes" id="UP000250321">
    <property type="component" value="Unassembled WGS sequence"/>
</dbReference>
<dbReference type="PANTHER" id="PTHR47122">
    <property type="entry name" value="MYB-LIKE DNA-BINDING DOMAIN CONTAINING PROTEIN, EXPRESSED"/>
    <property type="match status" value="1"/>
</dbReference>
<sequence>MITWLPGCCSFLMECSKERTMQSAMEEFSLQLVKNILILVSPLKFQEKFPLFLLPAEAKHSDKVFKSEGGTDSCLQNAGLESHSPGVYTEYCGAEMSDLSCESTPRLGYKDNRSSLLLDHMSVQEQQLAYRNMFRHETPVIDNSGRSTVLHLEKLFSRLALSSLEGILAQSKDH</sequence>
<gene>
    <name evidence="1" type="ORF">Pyn_14601</name>
</gene>
<protein>
    <submittedName>
        <fullName evidence="1">Uncharacterized protein</fullName>
    </submittedName>
</protein>
<evidence type="ECO:0000313" key="2">
    <source>
        <dbReference type="Proteomes" id="UP000250321"/>
    </source>
</evidence>
<accession>A0A314ZQP4</accession>
<name>A0A314ZQP4_PRUYE</name>
<reference evidence="1 2" key="1">
    <citation type="submission" date="2018-02" db="EMBL/GenBank/DDBJ databases">
        <title>Draft genome of wild Prunus yedoensis var. nudiflora.</title>
        <authorList>
            <person name="Baek S."/>
            <person name="Kim J.-H."/>
            <person name="Choi K."/>
            <person name="Kim G.-B."/>
            <person name="Cho A."/>
            <person name="Jang H."/>
            <person name="Shin C.-H."/>
            <person name="Yu H.-J."/>
            <person name="Mun J.-H."/>
        </authorList>
    </citation>
    <scope>NUCLEOTIDE SEQUENCE [LARGE SCALE GENOMIC DNA]</scope>
    <source>
        <strain evidence="2">cv. Jeju island</strain>
        <tissue evidence="1">Leaf</tissue>
    </source>
</reference>
<dbReference type="PANTHER" id="PTHR47122:SF8">
    <property type="entry name" value="MYB-LIKE DOMAIN-CONTAINING PROTEIN"/>
    <property type="match status" value="1"/>
</dbReference>
<dbReference type="AlphaFoldDB" id="A0A314ZQP4"/>
<evidence type="ECO:0000313" key="1">
    <source>
        <dbReference type="EMBL" id="PQQ20683.1"/>
    </source>
</evidence>
<comment type="caution">
    <text evidence="1">The sequence shown here is derived from an EMBL/GenBank/DDBJ whole genome shotgun (WGS) entry which is preliminary data.</text>
</comment>
<dbReference type="EMBL" id="PJQY01000028">
    <property type="protein sequence ID" value="PQQ20683.1"/>
    <property type="molecule type" value="Genomic_DNA"/>
</dbReference>
<organism evidence="1 2">
    <name type="scientific">Prunus yedoensis var. nudiflora</name>
    <dbReference type="NCBI Taxonomy" id="2094558"/>
    <lineage>
        <taxon>Eukaryota</taxon>
        <taxon>Viridiplantae</taxon>
        <taxon>Streptophyta</taxon>
        <taxon>Embryophyta</taxon>
        <taxon>Tracheophyta</taxon>
        <taxon>Spermatophyta</taxon>
        <taxon>Magnoliopsida</taxon>
        <taxon>eudicotyledons</taxon>
        <taxon>Gunneridae</taxon>
        <taxon>Pentapetalae</taxon>
        <taxon>rosids</taxon>
        <taxon>fabids</taxon>
        <taxon>Rosales</taxon>
        <taxon>Rosaceae</taxon>
        <taxon>Amygdaloideae</taxon>
        <taxon>Amygdaleae</taxon>
        <taxon>Prunus</taxon>
    </lineage>
</organism>